<keyword evidence="5 9" id="KW-0378">Hydrolase</keyword>
<sequence length="761" mass="85819">MADAEELFTFLLSQIDEELRCFLTGDTYNLYVERARELIEHAYISHFNEAESSDSTPPPSPSRQLTWGSNTETTDLFQIYFSRQFLGDARRSDLDTSKYPLSVQRAIQSNQLFCFDSESPSLTFHPFHPTRTFELLNPVQQTFNGVIAEEHQCGHCGHIQTRSDMSRVLNLHFKDDDKSLPSKKPLVGDLPPVQLESLLSDSFLPSQAEVKCERCSHMKGVSSTRLAVLPRVLVLSVNRFKFEDDRAKKIMIPVEIPSELNLSPYTRPDALTPTSSLPHPQLPGLISPAWVPGPSMADFMLDAVRDFSQDFLRTHTTDTNPTLFEGKVTTDEPNLTISLGQLVLYTHTLGFSSNSHAMDQSTSPDTQTRKLIEQLQKEDAEQAAIERACEATVGQAEIEANNDIITLFGEHFMTFMNGHHDYGMNPQRDLEFFEYLRRQTPFRERIDCVPELAARIELYTTYGAKWDSETPDISVVRTRSLSSISNPVNPNQTFMDVEKNNTGSSLSNRDRRAQDSQAEQPSFATHVTEIMGKLKMGLQGGSGTTRKMRLTDDDEDEDLFQSLLDTTGSHPSPHSSLPPISLPNESQHSGVGHPRKPDQAQFERFVITNKQLAFGVKEAKCNYSLRSIIVHKGDSTTTGHYVAYSEQPNSAQWMHYNDAMTQMMNREDVLTNPEVQKNCYLLERTALPQLSTLTLSIVCSSVVLVPDMVTIEGRAEESRRTEEENRDFLREMQTLLSQTTKEGVAIDVPLCIDHVVHVNEL</sequence>
<evidence type="ECO:0000256" key="6">
    <source>
        <dbReference type="ARBA" id="ARBA00022807"/>
    </source>
</evidence>
<feature type="compositionally biased region" description="Polar residues" evidence="7">
    <location>
        <begin position="484"/>
        <end position="507"/>
    </location>
</feature>
<keyword evidence="3" id="KW-0645">Protease</keyword>
<dbReference type="PROSITE" id="PS50235">
    <property type="entry name" value="USP_3"/>
    <property type="match status" value="1"/>
</dbReference>
<protein>
    <recommendedName>
        <fullName evidence="2">ubiquitinyl hydrolase 1</fullName>
        <ecNumber evidence="2">3.4.19.12</ecNumber>
    </recommendedName>
</protein>
<gene>
    <name evidence="9" type="ORF">BLNAU_13127</name>
</gene>
<proteinExistence type="predicted"/>
<dbReference type="EMBL" id="JARBJD010000111">
    <property type="protein sequence ID" value="KAK2951891.1"/>
    <property type="molecule type" value="Genomic_DNA"/>
</dbReference>
<dbReference type="PROSITE" id="PS00973">
    <property type="entry name" value="USP_2"/>
    <property type="match status" value="1"/>
</dbReference>
<comment type="caution">
    <text evidence="9">The sequence shown here is derived from an EMBL/GenBank/DDBJ whole genome shotgun (WGS) entry which is preliminary data.</text>
</comment>
<accession>A0ABQ9XHG7</accession>
<keyword evidence="10" id="KW-1185">Reference proteome</keyword>
<feature type="region of interest" description="Disordered" evidence="7">
    <location>
        <begin position="563"/>
        <end position="596"/>
    </location>
</feature>
<dbReference type="InterPro" id="IPR050164">
    <property type="entry name" value="Peptidase_C19"/>
</dbReference>
<dbReference type="InterPro" id="IPR028889">
    <property type="entry name" value="USP"/>
</dbReference>
<dbReference type="PANTHER" id="PTHR24006">
    <property type="entry name" value="UBIQUITIN CARBOXYL-TERMINAL HYDROLASE"/>
    <property type="match status" value="1"/>
</dbReference>
<dbReference type="CDD" id="cd02257">
    <property type="entry name" value="Peptidase_C19"/>
    <property type="match status" value="1"/>
</dbReference>
<keyword evidence="4" id="KW-0833">Ubl conjugation pathway</keyword>
<keyword evidence="6" id="KW-0788">Thiol protease</keyword>
<dbReference type="InterPro" id="IPR018200">
    <property type="entry name" value="USP_CS"/>
</dbReference>
<dbReference type="Proteomes" id="UP001281761">
    <property type="component" value="Unassembled WGS sequence"/>
</dbReference>
<evidence type="ECO:0000256" key="7">
    <source>
        <dbReference type="SAM" id="MobiDB-lite"/>
    </source>
</evidence>
<name>A0ABQ9XHG7_9EUKA</name>
<evidence type="ECO:0000256" key="3">
    <source>
        <dbReference type="ARBA" id="ARBA00022670"/>
    </source>
</evidence>
<evidence type="ECO:0000256" key="4">
    <source>
        <dbReference type="ARBA" id="ARBA00022786"/>
    </source>
</evidence>
<dbReference type="Gene3D" id="3.90.70.10">
    <property type="entry name" value="Cysteine proteinases"/>
    <property type="match status" value="2"/>
</dbReference>
<feature type="region of interest" description="Disordered" evidence="7">
    <location>
        <begin position="484"/>
        <end position="523"/>
    </location>
</feature>
<dbReference type="SUPFAM" id="SSF54001">
    <property type="entry name" value="Cysteine proteinases"/>
    <property type="match status" value="1"/>
</dbReference>
<dbReference type="Pfam" id="PF00443">
    <property type="entry name" value="UCH"/>
    <property type="match status" value="1"/>
</dbReference>
<dbReference type="PANTHER" id="PTHR24006:SF687">
    <property type="entry name" value="UBIQUITIN CARBOXYL-TERMINAL HYDROLASE 10"/>
    <property type="match status" value="1"/>
</dbReference>
<evidence type="ECO:0000313" key="9">
    <source>
        <dbReference type="EMBL" id="KAK2951891.1"/>
    </source>
</evidence>
<dbReference type="InterPro" id="IPR001394">
    <property type="entry name" value="Peptidase_C19_UCH"/>
</dbReference>
<evidence type="ECO:0000256" key="5">
    <source>
        <dbReference type="ARBA" id="ARBA00022801"/>
    </source>
</evidence>
<feature type="compositionally biased region" description="Low complexity" evidence="7">
    <location>
        <begin position="569"/>
        <end position="583"/>
    </location>
</feature>
<comment type="catalytic activity">
    <reaction evidence="1">
        <text>Thiol-dependent hydrolysis of ester, thioester, amide, peptide and isopeptide bonds formed by the C-terminal Gly of ubiquitin (a 76-residue protein attached to proteins as an intracellular targeting signal).</text>
        <dbReference type="EC" id="3.4.19.12"/>
    </reaction>
</comment>
<feature type="domain" description="USP" evidence="8">
    <location>
        <begin position="1"/>
        <end position="687"/>
    </location>
</feature>
<dbReference type="InterPro" id="IPR038765">
    <property type="entry name" value="Papain-like_cys_pep_sf"/>
</dbReference>
<dbReference type="EC" id="3.4.19.12" evidence="2"/>
<evidence type="ECO:0000259" key="8">
    <source>
        <dbReference type="PROSITE" id="PS50235"/>
    </source>
</evidence>
<reference evidence="9 10" key="1">
    <citation type="journal article" date="2022" name="bioRxiv">
        <title>Genomics of Preaxostyla Flagellates Illuminates Evolutionary Transitions and the Path Towards Mitochondrial Loss.</title>
        <authorList>
            <person name="Novak L.V.F."/>
            <person name="Treitli S.C."/>
            <person name="Pyrih J."/>
            <person name="Halakuc P."/>
            <person name="Pipaliya S.V."/>
            <person name="Vacek V."/>
            <person name="Brzon O."/>
            <person name="Soukal P."/>
            <person name="Eme L."/>
            <person name="Dacks J.B."/>
            <person name="Karnkowska A."/>
            <person name="Elias M."/>
            <person name="Hampl V."/>
        </authorList>
    </citation>
    <scope>NUCLEOTIDE SEQUENCE [LARGE SCALE GENOMIC DNA]</scope>
    <source>
        <strain evidence="9">NAU3</strain>
        <tissue evidence="9">Gut</tissue>
    </source>
</reference>
<feature type="region of interest" description="Disordered" evidence="7">
    <location>
        <begin position="49"/>
        <end position="68"/>
    </location>
</feature>
<evidence type="ECO:0000313" key="10">
    <source>
        <dbReference type="Proteomes" id="UP001281761"/>
    </source>
</evidence>
<organism evidence="9 10">
    <name type="scientific">Blattamonas nauphoetae</name>
    <dbReference type="NCBI Taxonomy" id="2049346"/>
    <lineage>
        <taxon>Eukaryota</taxon>
        <taxon>Metamonada</taxon>
        <taxon>Preaxostyla</taxon>
        <taxon>Oxymonadida</taxon>
        <taxon>Blattamonas</taxon>
    </lineage>
</organism>
<evidence type="ECO:0000256" key="1">
    <source>
        <dbReference type="ARBA" id="ARBA00000707"/>
    </source>
</evidence>
<evidence type="ECO:0000256" key="2">
    <source>
        <dbReference type="ARBA" id="ARBA00012759"/>
    </source>
</evidence>
<dbReference type="GO" id="GO:0016787">
    <property type="term" value="F:hydrolase activity"/>
    <property type="evidence" value="ECO:0007669"/>
    <property type="project" value="UniProtKB-KW"/>
</dbReference>